<dbReference type="AlphaFoldDB" id="A0A8E2DZN7"/>
<sequence length="91" mass="9799">MEVPVVVVLFGLLRADDEVGWVGVAGRAKEVLRWAGGLLVALLARATPQSYPKASRSGRGYLLRDAGRGRERLVLSTIGVLGALRSKSWLI</sequence>
<dbReference type="EMBL" id="KV745428">
    <property type="protein sequence ID" value="OCK74716.1"/>
    <property type="molecule type" value="Genomic_DNA"/>
</dbReference>
<proteinExistence type="predicted"/>
<organism evidence="1 2">
    <name type="scientific">Lepidopterella palustris CBS 459.81</name>
    <dbReference type="NCBI Taxonomy" id="1314670"/>
    <lineage>
        <taxon>Eukaryota</taxon>
        <taxon>Fungi</taxon>
        <taxon>Dikarya</taxon>
        <taxon>Ascomycota</taxon>
        <taxon>Pezizomycotina</taxon>
        <taxon>Dothideomycetes</taxon>
        <taxon>Pleosporomycetidae</taxon>
        <taxon>Mytilinidiales</taxon>
        <taxon>Argynnaceae</taxon>
        <taxon>Lepidopterella</taxon>
    </lineage>
</organism>
<accession>A0A8E2DZN7</accession>
<evidence type="ECO:0000313" key="2">
    <source>
        <dbReference type="Proteomes" id="UP000250266"/>
    </source>
</evidence>
<name>A0A8E2DZN7_9PEZI</name>
<keyword evidence="2" id="KW-1185">Reference proteome</keyword>
<protein>
    <submittedName>
        <fullName evidence="1">Uncharacterized protein</fullName>
    </submittedName>
</protein>
<evidence type="ECO:0000313" key="1">
    <source>
        <dbReference type="EMBL" id="OCK74716.1"/>
    </source>
</evidence>
<gene>
    <name evidence="1" type="ORF">K432DRAFT_191658</name>
</gene>
<reference evidence="1 2" key="1">
    <citation type="journal article" date="2016" name="Nat. Commun.">
        <title>Ectomycorrhizal ecology is imprinted in the genome of the dominant symbiotic fungus Cenococcum geophilum.</title>
        <authorList>
            <consortium name="DOE Joint Genome Institute"/>
            <person name="Peter M."/>
            <person name="Kohler A."/>
            <person name="Ohm R.A."/>
            <person name="Kuo A."/>
            <person name="Krutzmann J."/>
            <person name="Morin E."/>
            <person name="Arend M."/>
            <person name="Barry K.W."/>
            <person name="Binder M."/>
            <person name="Choi C."/>
            <person name="Clum A."/>
            <person name="Copeland A."/>
            <person name="Grisel N."/>
            <person name="Haridas S."/>
            <person name="Kipfer T."/>
            <person name="LaButti K."/>
            <person name="Lindquist E."/>
            <person name="Lipzen A."/>
            <person name="Maire R."/>
            <person name="Meier B."/>
            <person name="Mihaltcheva S."/>
            <person name="Molinier V."/>
            <person name="Murat C."/>
            <person name="Poggeler S."/>
            <person name="Quandt C.A."/>
            <person name="Sperisen C."/>
            <person name="Tritt A."/>
            <person name="Tisserant E."/>
            <person name="Crous P.W."/>
            <person name="Henrissat B."/>
            <person name="Nehls U."/>
            <person name="Egli S."/>
            <person name="Spatafora J.W."/>
            <person name="Grigoriev I.V."/>
            <person name="Martin F.M."/>
        </authorList>
    </citation>
    <scope>NUCLEOTIDE SEQUENCE [LARGE SCALE GENOMIC DNA]</scope>
    <source>
        <strain evidence="1 2">CBS 459.81</strain>
    </source>
</reference>
<dbReference type="Proteomes" id="UP000250266">
    <property type="component" value="Unassembled WGS sequence"/>
</dbReference>